<protein>
    <recommendedName>
        <fullName evidence="5">[Ribosomal protein bS18]-alanine N-acetyltransferase</fullName>
        <ecNumber evidence="5">2.3.1.266</ecNumber>
    </recommendedName>
</protein>
<sequence>MIIRRATIEDLDDIWQLANESFAPSPWPKEVFEHELRSPRSIYFVTTGGFLGATQILDEVEVGSLGVSPKFQHQGIGQVLLMAVFALPNTKRVLLEVANTNTAAQALYRKVGFQPYYRREKYYKNGADAIMMERKID</sequence>
<name>A0A1X0VDD6_LEUPS</name>
<dbReference type="PANTHER" id="PTHR43420:SF44">
    <property type="entry name" value="ACETYLTRANSFERASE YPEA"/>
    <property type="match status" value="1"/>
</dbReference>
<evidence type="ECO:0000256" key="4">
    <source>
        <dbReference type="ARBA" id="ARBA00023315"/>
    </source>
</evidence>
<evidence type="ECO:0000313" key="8">
    <source>
        <dbReference type="Proteomes" id="UP000192288"/>
    </source>
</evidence>
<dbReference type="GO" id="GO:0005737">
    <property type="term" value="C:cytoplasm"/>
    <property type="evidence" value="ECO:0007669"/>
    <property type="project" value="UniProtKB-SubCell"/>
</dbReference>
<reference evidence="7 8" key="1">
    <citation type="journal article" date="2017" name="Front. Microbiol.">
        <title>Genomic Characterization of Dairy Associated Leuconostoc Species and Diversity of Leuconostocs in Undefined Mixed Mesophilic Starter Cultures.</title>
        <authorList>
            <person name="Frantzen C.A."/>
            <person name="Kot W."/>
            <person name="Pedersen T.B."/>
            <person name="Ardo Y.M."/>
            <person name="Broadbent J.R."/>
            <person name="Neve H."/>
            <person name="Hansen L.H."/>
            <person name="Dal Bello F."/>
            <person name="Ostlie H.M."/>
            <person name="Kleppen H.P."/>
            <person name="Vogensen F.K."/>
            <person name="Holo H."/>
        </authorList>
    </citation>
    <scope>NUCLEOTIDE SEQUENCE [LARGE SCALE GENOMIC DNA]</scope>
    <source>
        <strain evidence="7 8">LMGCF08</strain>
    </source>
</reference>
<dbReference type="AlphaFoldDB" id="A0A1X0VDD6"/>
<dbReference type="EC" id="2.3.1.266" evidence="5"/>
<comment type="function">
    <text evidence="5">Acetylates the N-terminal alanine of ribosomal protein bS18.</text>
</comment>
<evidence type="ECO:0000259" key="6">
    <source>
        <dbReference type="PROSITE" id="PS51186"/>
    </source>
</evidence>
<dbReference type="SUPFAM" id="SSF55729">
    <property type="entry name" value="Acyl-CoA N-acyltransferases (Nat)"/>
    <property type="match status" value="1"/>
</dbReference>
<dbReference type="Gene3D" id="3.40.630.30">
    <property type="match status" value="1"/>
</dbReference>
<dbReference type="InterPro" id="IPR006464">
    <property type="entry name" value="AcTrfase_RimI/Ard1"/>
</dbReference>
<dbReference type="STRING" id="33968.BMS77_06300"/>
<dbReference type="eggNOG" id="COG0456">
    <property type="taxonomic scope" value="Bacteria"/>
</dbReference>
<evidence type="ECO:0000256" key="3">
    <source>
        <dbReference type="ARBA" id="ARBA00022679"/>
    </source>
</evidence>
<comment type="similarity">
    <text evidence="1 5">Belongs to the acetyltransferase family. RimI subfamily.</text>
</comment>
<dbReference type="CDD" id="cd04301">
    <property type="entry name" value="NAT_SF"/>
    <property type="match status" value="1"/>
</dbReference>
<keyword evidence="4" id="KW-0012">Acyltransferase</keyword>
<dbReference type="EMBL" id="MPLS01000017">
    <property type="protein sequence ID" value="ORI97701.1"/>
    <property type="molecule type" value="Genomic_DNA"/>
</dbReference>
<organism evidence="7 8">
    <name type="scientific">Leuconostoc pseudomesenteroides</name>
    <dbReference type="NCBI Taxonomy" id="33968"/>
    <lineage>
        <taxon>Bacteria</taxon>
        <taxon>Bacillati</taxon>
        <taxon>Bacillota</taxon>
        <taxon>Bacilli</taxon>
        <taxon>Lactobacillales</taxon>
        <taxon>Lactobacillaceae</taxon>
        <taxon>Leuconostoc</taxon>
    </lineage>
</organism>
<feature type="domain" description="N-acetyltransferase" evidence="6">
    <location>
        <begin position="1"/>
        <end position="137"/>
    </location>
</feature>
<gene>
    <name evidence="7" type="ORF">BMR96_05910</name>
</gene>
<dbReference type="NCBIfam" id="TIGR01575">
    <property type="entry name" value="rimI"/>
    <property type="match status" value="1"/>
</dbReference>
<evidence type="ECO:0000256" key="2">
    <source>
        <dbReference type="ARBA" id="ARBA00022490"/>
    </source>
</evidence>
<evidence type="ECO:0000313" key="7">
    <source>
        <dbReference type="EMBL" id="ORI97701.1"/>
    </source>
</evidence>
<dbReference type="PANTHER" id="PTHR43420">
    <property type="entry name" value="ACETYLTRANSFERASE"/>
    <property type="match status" value="1"/>
</dbReference>
<keyword evidence="3 7" id="KW-0808">Transferase</keyword>
<dbReference type="InterPro" id="IPR000182">
    <property type="entry name" value="GNAT_dom"/>
</dbReference>
<comment type="subcellular location">
    <subcellularLocation>
        <location evidence="5">Cytoplasm</location>
    </subcellularLocation>
</comment>
<dbReference type="InterPro" id="IPR050680">
    <property type="entry name" value="YpeA/RimI_acetyltransf"/>
</dbReference>
<accession>A0A1X0VDD6</accession>
<proteinExistence type="inferred from homology"/>
<dbReference type="GO" id="GO:0008999">
    <property type="term" value="F:protein-N-terminal-alanine acetyltransferase activity"/>
    <property type="evidence" value="ECO:0007669"/>
    <property type="project" value="UniProtKB-EC"/>
</dbReference>
<keyword evidence="2 5" id="KW-0963">Cytoplasm</keyword>
<comment type="caution">
    <text evidence="7">The sequence shown here is derived from an EMBL/GenBank/DDBJ whole genome shotgun (WGS) entry which is preliminary data.</text>
</comment>
<dbReference type="InterPro" id="IPR016181">
    <property type="entry name" value="Acyl_CoA_acyltransferase"/>
</dbReference>
<dbReference type="Proteomes" id="UP000192288">
    <property type="component" value="Unassembled WGS sequence"/>
</dbReference>
<dbReference type="RefSeq" id="WP_080519314.1">
    <property type="nucleotide sequence ID" value="NZ_MPLS01000017.1"/>
</dbReference>
<comment type="catalytic activity">
    <reaction evidence="5">
        <text>N-terminal L-alanyl-[ribosomal protein bS18] + acetyl-CoA = N-terminal N(alpha)-acetyl-L-alanyl-[ribosomal protein bS18] + CoA + H(+)</text>
        <dbReference type="Rhea" id="RHEA:43756"/>
        <dbReference type="Rhea" id="RHEA-COMP:10676"/>
        <dbReference type="Rhea" id="RHEA-COMP:10677"/>
        <dbReference type="ChEBI" id="CHEBI:15378"/>
        <dbReference type="ChEBI" id="CHEBI:57287"/>
        <dbReference type="ChEBI" id="CHEBI:57288"/>
        <dbReference type="ChEBI" id="CHEBI:64718"/>
        <dbReference type="ChEBI" id="CHEBI:83683"/>
        <dbReference type="EC" id="2.3.1.266"/>
    </reaction>
</comment>
<dbReference type="PROSITE" id="PS51186">
    <property type="entry name" value="GNAT"/>
    <property type="match status" value="1"/>
</dbReference>
<evidence type="ECO:0000256" key="1">
    <source>
        <dbReference type="ARBA" id="ARBA00005395"/>
    </source>
</evidence>
<dbReference type="Pfam" id="PF00583">
    <property type="entry name" value="Acetyltransf_1"/>
    <property type="match status" value="1"/>
</dbReference>
<evidence type="ECO:0000256" key="5">
    <source>
        <dbReference type="RuleBase" id="RU363094"/>
    </source>
</evidence>